<dbReference type="AlphaFoldDB" id="A0A1I3EAW4"/>
<protein>
    <recommendedName>
        <fullName evidence="4">DUF4148 domain-containing protein</fullName>
    </recommendedName>
</protein>
<evidence type="ECO:0000313" key="3">
    <source>
        <dbReference type="Proteomes" id="UP000199548"/>
    </source>
</evidence>
<organism evidence="2 3">
    <name type="scientific">Paraburkholderia megapolitana</name>
    <dbReference type="NCBI Taxonomy" id="420953"/>
    <lineage>
        <taxon>Bacteria</taxon>
        <taxon>Pseudomonadati</taxon>
        <taxon>Pseudomonadota</taxon>
        <taxon>Betaproteobacteria</taxon>
        <taxon>Burkholderiales</taxon>
        <taxon>Burkholderiaceae</taxon>
        <taxon>Paraburkholderia</taxon>
    </lineage>
</organism>
<reference evidence="2 3" key="1">
    <citation type="submission" date="2016-10" db="EMBL/GenBank/DDBJ databases">
        <authorList>
            <person name="de Groot N.N."/>
        </authorList>
    </citation>
    <scope>NUCLEOTIDE SEQUENCE [LARGE SCALE GENOMIC DNA]</scope>
    <source>
        <strain evidence="2 3">LMG 23650</strain>
    </source>
</reference>
<feature type="chain" id="PRO_5011469978" description="DUF4148 domain-containing protein" evidence="1">
    <location>
        <begin position="22"/>
        <end position="103"/>
    </location>
</feature>
<keyword evidence="3" id="KW-1185">Reference proteome</keyword>
<evidence type="ECO:0008006" key="4">
    <source>
        <dbReference type="Google" id="ProtNLM"/>
    </source>
</evidence>
<dbReference type="Pfam" id="PF13663">
    <property type="entry name" value="DUF4148"/>
    <property type="match status" value="1"/>
</dbReference>
<dbReference type="Proteomes" id="UP000199548">
    <property type="component" value="Unassembled WGS sequence"/>
</dbReference>
<dbReference type="EMBL" id="FOQU01000001">
    <property type="protein sequence ID" value="SFH96029.1"/>
    <property type="molecule type" value="Genomic_DNA"/>
</dbReference>
<feature type="signal peptide" evidence="1">
    <location>
        <begin position="1"/>
        <end position="21"/>
    </location>
</feature>
<accession>A0A1I3EAW4</accession>
<proteinExistence type="predicted"/>
<dbReference type="OrthoDB" id="9113921at2"/>
<gene>
    <name evidence="2" type="ORF">SAMN05192543_101767</name>
</gene>
<evidence type="ECO:0000313" key="2">
    <source>
        <dbReference type="EMBL" id="SFH96029.1"/>
    </source>
</evidence>
<dbReference type="InterPro" id="IPR025421">
    <property type="entry name" value="DUF4148"/>
</dbReference>
<name>A0A1I3EAW4_9BURK</name>
<sequence length="103" mass="11043">MKHHLIAGLLLSLAASTAAFADGGIGRAGTYNDYTWANSNATRAPKTREEVRAELAQAYRDGSLPALSRNVYPNKSLIASTQAERIAAQERNADNATRVARGE</sequence>
<keyword evidence="1" id="KW-0732">Signal</keyword>
<evidence type="ECO:0000256" key="1">
    <source>
        <dbReference type="SAM" id="SignalP"/>
    </source>
</evidence>
<dbReference type="RefSeq" id="WP_091007580.1">
    <property type="nucleotide sequence ID" value="NZ_CP041743.1"/>
</dbReference>